<dbReference type="HAMAP" id="MF_01139">
    <property type="entry name" value="ISPT"/>
    <property type="match status" value="1"/>
</dbReference>
<dbReference type="SUPFAM" id="SSF64005">
    <property type="entry name" value="Undecaprenyl diphosphate synthase"/>
    <property type="match status" value="1"/>
</dbReference>
<accession>A0A6P8Y6L6</accession>
<dbReference type="GeneID" id="117578074"/>
<dbReference type="CTD" id="79947"/>
<sequence>MSWVSDYQYTWLQKLALNALQISGHIPHHIAFVMDGNRRFARSKQLDKIEGHSRGFAKLADVLRWCLDMGIREVTTFAFSIENFKRSRDEVEGLFNLARDKFAKLLAEIERLDEHGIRIRVLGNIELLPADLQRLIASAMLRTEHNDKLFLNVAFAYTSRDEITQAVESVLQAEENPDGEDALLPTDINERLLEACLYTRHSPPPDLVFRTSGETRLSDFMMWQIKSSVLYFTQVLWPQITIWNFMAGIIAYQRDRSRIEDFRSEQRLHSAQLAKSSDFYSLRVQKFLHKLDANRRKLLIALASN</sequence>
<dbReference type="Pfam" id="PF01255">
    <property type="entry name" value="Prenyltransf"/>
    <property type="match status" value="1"/>
</dbReference>
<dbReference type="InterPro" id="IPR036424">
    <property type="entry name" value="UPP_synth-like_sf"/>
</dbReference>
<evidence type="ECO:0000313" key="6">
    <source>
        <dbReference type="Proteomes" id="UP000515160"/>
    </source>
</evidence>
<keyword evidence="2 5" id="KW-0808">Transferase</keyword>
<comment type="similarity">
    <text evidence="1 5">Belongs to the UPP synthase family.</text>
</comment>
<dbReference type="PROSITE" id="PS01066">
    <property type="entry name" value="UPP_SYNTHASE"/>
    <property type="match status" value="1"/>
</dbReference>
<dbReference type="Proteomes" id="UP000515160">
    <property type="component" value="Chromosome X"/>
</dbReference>
<dbReference type="Gene3D" id="3.40.1180.10">
    <property type="entry name" value="Decaprenyl diphosphate synthase-like"/>
    <property type="match status" value="1"/>
</dbReference>
<dbReference type="NCBIfam" id="TIGR00055">
    <property type="entry name" value="uppS"/>
    <property type="match status" value="1"/>
</dbReference>
<name>A0A6P8Y6L6_DROAB</name>
<dbReference type="EC" id="2.5.1.-" evidence="5"/>
<organism evidence="6 7">
    <name type="scientific">Drosophila albomicans</name>
    <name type="common">Fruit fly</name>
    <dbReference type="NCBI Taxonomy" id="7291"/>
    <lineage>
        <taxon>Eukaryota</taxon>
        <taxon>Metazoa</taxon>
        <taxon>Ecdysozoa</taxon>
        <taxon>Arthropoda</taxon>
        <taxon>Hexapoda</taxon>
        <taxon>Insecta</taxon>
        <taxon>Pterygota</taxon>
        <taxon>Neoptera</taxon>
        <taxon>Endopterygota</taxon>
        <taxon>Diptera</taxon>
        <taxon>Brachycera</taxon>
        <taxon>Muscomorpha</taxon>
        <taxon>Ephydroidea</taxon>
        <taxon>Drosophilidae</taxon>
        <taxon>Drosophila</taxon>
    </lineage>
</organism>
<dbReference type="PANTHER" id="PTHR10291:SF43">
    <property type="entry name" value="DEHYDRODOLICHYL DIPHOSPHATE SYNTHASE COMPLEX SUBUNIT DHDDS"/>
    <property type="match status" value="1"/>
</dbReference>
<dbReference type="PANTHER" id="PTHR10291">
    <property type="entry name" value="DEHYDRODOLICHYL DIPHOSPHATE SYNTHASE FAMILY MEMBER"/>
    <property type="match status" value="1"/>
</dbReference>
<evidence type="ECO:0000256" key="2">
    <source>
        <dbReference type="ARBA" id="ARBA00022679"/>
    </source>
</evidence>
<dbReference type="GO" id="GO:0005783">
    <property type="term" value="C:endoplasmic reticulum"/>
    <property type="evidence" value="ECO:0007669"/>
    <property type="project" value="TreeGrafter"/>
</dbReference>
<dbReference type="GO" id="GO:1904423">
    <property type="term" value="C:dehydrodolichyl diphosphate synthase complex"/>
    <property type="evidence" value="ECO:0007669"/>
    <property type="project" value="TreeGrafter"/>
</dbReference>
<evidence type="ECO:0000256" key="1">
    <source>
        <dbReference type="ARBA" id="ARBA00005432"/>
    </source>
</evidence>
<protein>
    <recommendedName>
        <fullName evidence="5">Alkyl transferase</fullName>
        <ecNumber evidence="5">2.5.1.-</ecNumber>
    </recommendedName>
</protein>
<dbReference type="FunFam" id="3.40.1180.10:FF:000005">
    <property type="entry name" value="Alkyl transferase"/>
    <property type="match status" value="1"/>
</dbReference>
<keyword evidence="6" id="KW-1185">Reference proteome</keyword>
<evidence type="ECO:0000313" key="7">
    <source>
        <dbReference type="RefSeq" id="XP_034119110.1"/>
    </source>
</evidence>
<dbReference type="GO" id="GO:0016094">
    <property type="term" value="P:polyprenol biosynthetic process"/>
    <property type="evidence" value="ECO:0007669"/>
    <property type="project" value="TreeGrafter"/>
</dbReference>
<evidence type="ECO:0000256" key="3">
    <source>
        <dbReference type="ARBA" id="ARBA00022842"/>
    </source>
</evidence>
<dbReference type="OrthoDB" id="4173905at2759"/>
<proteinExistence type="inferred from homology"/>
<dbReference type="InterPro" id="IPR018520">
    <property type="entry name" value="UPP_synth-like_CS"/>
</dbReference>
<dbReference type="CDD" id="cd00475">
    <property type="entry name" value="Cis_IPPS"/>
    <property type="match status" value="1"/>
</dbReference>
<dbReference type="AlphaFoldDB" id="A0A6P8Y6L6"/>
<keyword evidence="3" id="KW-0460">Magnesium</keyword>
<evidence type="ECO:0000256" key="5">
    <source>
        <dbReference type="RuleBase" id="RU363018"/>
    </source>
</evidence>
<evidence type="ECO:0000256" key="4">
    <source>
        <dbReference type="ARBA" id="ARBA00047353"/>
    </source>
</evidence>
<reference evidence="7" key="1">
    <citation type="submission" date="2025-08" db="UniProtKB">
        <authorList>
            <consortium name="RefSeq"/>
        </authorList>
    </citation>
    <scope>IDENTIFICATION</scope>
    <source>
        <strain evidence="7">15112-1751.03</strain>
        <tissue evidence="7">Whole Adult</tissue>
    </source>
</reference>
<gene>
    <name evidence="7" type="primary">LOC117578074</name>
</gene>
<dbReference type="RefSeq" id="XP_034119110.1">
    <property type="nucleotide sequence ID" value="XM_034263219.2"/>
</dbReference>
<comment type="catalytic activity">
    <reaction evidence="4">
        <text>n isopentenyl diphosphate + (2E,6E)-farnesyl diphosphate = a di-trans,poly-cis-polyprenyl diphosphate + n diphosphate</text>
        <dbReference type="Rhea" id="RHEA:53008"/>
        <dbReference type="Rhea" id="RHEA-COMP:19494"/>
        <dbReference type="ChEBI" id="CHEBI:33019"/>
        <dbReference type="ChEBI" id="CHEBI:128769"/>
        <dbReference type="ChEBI" id="CHEBI:136960"/>
        <dbReference type="ChEBI" id="CHEBI:175763"/>
        <dbReference type="EC" id="2.5.1.87"/>
    </reaction>
</comment>
<dbReference type="GO" id="GO:0045547">
    <property type="term" value="F:ditrans,polycis-polyprenyl diphosphate synthase [(2E,6E)-farnesyl diphosphate specific] activity"/>
    <property type="evidence" value="ECO:0007669"/>
    <property type="project" value="UniProtKB-EC"/>
</dbReference>
<dbReference type="InterPro" id="IPR001441">
    <property type="entry name" value="UPP_synth-like"/>
</dbReference>